<dbReference type="Pfam" id="PF01326">
    <property type="entry name" value="PPDK_N"/>
    <property type="match status" value="1"/>
</dbReference>
<dbReference type="RefSeq" id="WP_089964619.1">
    <property type="nucleotide sequence ID" value="NZ_FOCQ01000001.1"/>
</dbReference>
<dbReference type="InterPro" id="IPR013815">
    <property type="entry name" value="ATP_grasp_subdomain_1"/>
</dbReference>
<dbReference type="SUPFAM" id="SSF56059">
    <property type="entry name" value="Glutathione synthetase ATP-binding domain-like"/>
    <property type="match status" value="1"/>
</dbReference>
<dbReference type="OrthoDB" id="9765468at2"/>
<feature type="domain" description="Pyruvate phosphate dikinase AMP/ATP-binding" evidence="2">
    <location>
        <begin position="15"/>
        <end position="298"/>
    </location>
</feature>
<gene>
    <name evidence="3" type="ORF">SAMN05444955_101330</name>
</gene>
<proteinExistence type="predicted"/>
<keyword evidence="3" id="KW-0418">Kinase</keyword>
<organism evidence="3 4">
    <name type="scientific">Lihuaxuella thermophila</name>
    <dbReference type="NCBI Taxonomy" id="1173111"/>
    <lineage>
        <taxon>Bacteria</taxon>
        <taxon>Bacillati</taxon>
        <taxon>Bacillota</taxon>
        <taxon>Bacilli</taxon>
        <taxon>Bacillales</taxon>
        <taxon>Thermoactinomycetaceae</taxon>
        <taxon>Lihuaxuella</taxon>
    </lineage>
</organism>
<evidence type="ECO:0000259" key="1">
    <source>
        <dbReference type="Pfam" id="PF00391"/>
    </source>
</evidence>
<evidence type="ECO:0000313" key="3">
    <source>
        <dbReference type="EMBL" id="SEM73731.1"/>
    </source>
</evidence>
<dbReference type="GO" id="GO:0005524">
    <property type="term" value="F:ATP binding"/>
    <property type="evidence" value="ECO:0007669"/>
    <property type="project" value="InterPro"/>
</dbReference>
<dbReference type="AlphaFoldDB" id="A0A1H8ASJ1"/>
<dbReference type="InterPro" id="IPR051549">
    <property type="entry name" value="PEP_Utilizing_Enz"/>
</dbReference>
<accession>A0A1H8ASJ1</accession>
<keyword evidence="4" id="KW-1185">Reference proteome</keyword>
<name>A0A1H8ASJ1_9BACL</name>
<dbReference type="Gene3D" id="3.30.470.20">
    <property type="entry name" value="ATP-grasp fold, B domain"/>
    <property type="match status" value="1"/>
</dbReference>
<dbReference type="SUPFAM" id="SSF52009">
    <property type="entry name" value="Phosphohistidine domain"/>
    <property type="match status" value="1"/>
</dbReference>
<dbReference type="Gene3D" id="3.50.30.10">
    <property type="entry name" value="Phosphohistidine domain"/>
    <property type="match status" value="1"/>
</dbReference>
<dbReference type="Proteomes" id="UP000199695">
    <property type="component" value="Unassembled WGS sequence"/>
</dbReference>
<dbReference type="InterPro" id="IPR008279">
    <property type="entry name" value="PEP-util_enz_mobile_dom"/>
</dbReference>
<reference evidence="3 4" key="1">
    <citation type="submission" date="2016-10" db="EMBL/GenBank/DDBJ databases">
        <authorList>
            <person name="de Groot N.N."/>
        </authorList>
    </citation>
    <scope>NUCLEOTIDE SEQUENCE [LARGE SCALE GENOMIC DNA]</scope>
    <source>
        <strain evidence="3 4">DSM 46701</strain>
    </source>
</reference>
<keyword evidence="3" id="KW-0670">Pyruvate</keyword>
<dbReference type="InterPro" id="IPR002192">
    <property type="entry name" value="PPDK_AMP/ATP-bd"/>
</dbReference>
<evidence type="ECO:0000259" key="2">
    <source>
        <dbReference type="Pfam" id="PF01326"/>
    </source>
</evidence>
<keyword evidence="3" id="KW-0808">Transferase</keyword>
<dbReference type="Pfam" id="PF00391">
    <property type="entry name" value="PEP-utilizers"/>
    <property type="match status" value="1"/>
</dbReference>
<dbReference type="InterPro" id="IPR036637">
    <property type="entry name" value="Phosphohistidine_dom_sf"/>
</dbReference>
<dbReference type="PANTHER" id="PTHR43615">
    <property type="entry name" value="PHOSPHOENOLPYRUVATE SYNTHASE-RELATED"/>
    <property type="match status" value="1"/>
</dbReference>
<protein>
    <submittedName>
        <fullName evidence="3">Pyruvate, water dikinase</fullName>
    </submittedName>
</protein>
<dbReference type="Gene3D" id="3.30.1490.20">
    <property type="entry name" value="ATP-grasp fold, A domain"/>
    <property type="match status" value="1"/>
</dbReference>
<dbReference type="EMBL" id="FOCQ01000001">
    <property type="protein sequence ID" value="SEM73731.1"/>
    <property type="molecule type" value="Genomic_DNA"/>
</dbReference>
<sequence length="836" mass="95235">MMFTIPFQNAWQHEKTVGAKAKNLSILMSRRLPVPDGFVVTMDAMTRTLDANRLRLEDAQELYGKLKAVSIPDDVKREIKGRFDSLRESFGAVAVRSSSAAEDLEGASFAGQYETYLNVITFEDLLDKLRLCWASMFSEQVLAYLDQMDISVTDLSMGVVVQGLVRSDVSGVIFSANPITKNPLEVVINASYGLGEAVVSGMATPDLYIVDKKNGELKKERGLKEVKIIADVIGTRTVETTGEEQQRFCLTDDVVRELAGIARRVEEIYGHPVDVEFGIEEGNIYVLQARPITTAVSEFQWSILLNEEDKQGRFWFYDETHLAGPKSPLFASYMIPAFVHGFNTAFGRLHFPVGENRIKLHMNHIYLSMEPFKGNMEERLAKHQEIMRPLFPVIKKRMLDMVSQVLMPVYERLDRDRQMDLSLAEAREKVEELFRFYQKAWEVHFDVVGPYGAVFSLLERLYEQLTGNKDPLFIQELLVGVMNKSLETDLELWRLAERAKRQPEVLAAFQSEPANRLADRLRLSDAGQAFLAEVSRMLDTYGYRKKNTHEFLGETWLEDVSIPLSHVQTYLQTGYDFDREHARIVREREQKYRAFLDRFPESELKNRFMQVYEWALDGACVRDDHHFYIDAMLSAKSRLFLLNVGNTLVNHGVMDENEDIFFLYYDELIQVLEHPRDFRKWIAERKAEMRENENKDIPTHFGKPSSELLADPQFARMHGTLQVFEQDDGSRTFKGFAASQGTYTGKVKVIRSEDEFGKLKKGEILVCKTTTPTWTILFSVASAVVTDAGGILSHSGIIAREYKLPAVVGTKVATSRLKDGDTVTVDGTNGTVTIHD</sequence>
<evidence type="ECO:0000313" key="4">
    <source>
        <dbReference type="Proteomes" id="UP000199695"/>
    </source>
</evidence>
<dbReference type="STRING" id="1173111.SAMN05444955_101330"/>
<dbReference type="GO" id="GO:0016301">
    <property type="term" value="F:kinase activity"/>
    <property type="evidence" value="ECO:0007669"/>
    <property type="project" value="UniProtKB-KW"/>
</dbReference>
<feature type="domain" description="PEP-utilising enzyme mobile" evidence="1">
    <location>
        <begin position="760"/>
        <end position="830"/>
    </location>
</feature>
<dbReference type="PANTHER" id="PTHR43615:SF1">
    <property type="entry name" value="PPDK_N DOMAIN-CONTAINING PROTEIN"/>
    <property type="match status" value="1"/>
</dbReference>